<organism evidence="6 7">
    <name type="scientific">Kitasatospora putterlickiae</name>
    <dbReference type="NCBI Taxonomy" id="221725"/>
    <lineage>
        <taxon>Bacteria</taxon>
        <taxon>Bacillati</taxon>
        <taxon>Actinomycetota</taxon>
        <taxon>Actinomycetes</taxon>
        <taxon>Kitasatosporales</taxon>
        <taxon>Streptomycetaceae</taxon>
        <taxon>Kitasatospora</taxon>
    </lineage>
</organism>
<evidence type="ECO:0000313" key="6">
    <source>
        <dbReference type="EMBL" id="GAA1392827.1"/>
    </source>
</evidence>
<dbReference type="Pfam" id="PF01613">
    <property type="entry name" value="Flavin_Reduct"/>
    <property type="match status" value="1"/>
</dbReference>
<comment type="cofactor">
    <cofactor evidence="1">
        <name>FMN</name>
        <dbReference type="ChEBI" id="CHEBI:58210"/>
    </cofactor>
</comment>
<dbReference type="InterPro" id="IPR002563">
    <property type="entry name" value="Flavin_Rdtase-like_dom"/>
</dbReference>
<accession>A0ABN1XY32</accession>
<evidence type="ECO:0000256" key="3">
    <source>
        <dbReference type="ARBA" id="ARBA00022643"/>
    </source>
</evidence>
<dbReference type="EMBL" id="BAAAKJ010000131">
    <property type="protein sequence ID" value="GAA1392827.1"/>
    <property type="molecule type" value="Genomic_DNA"/>
</dbReference>
<comment type="similarity">
    <text evidence="4">Belongs to the flavoredoxin family.</text>
</comment>
<sequence length="221" mass="23805">MLFDVAAMAPKPRYNLLASLIVPRPIAWVTSSDARGRLNAAPFSLFNLMSGTPPVVVLGIGNRDGRPKDSARNIVETGDFVINMVSADLLEAMNVTAIEFSEDIDELAEAGLTTVPSLAVGPPRIAGSPVALECAYTRTVELGQNRALFIGEILYAHVDDDVVLNPDRGHIDAGRMNLVGRMHGGGWYTTTTAPFQVARIEAGDWRRAQSSSVDQNSESLR</sequence>
<dbReference type="Proteomes" id="UP001499863">
    <property type="component" value="Unassembled WGS sequence"/>
</dbReference>
<evidence type="ECO:0000256" key="1">
    <source>
        <dbReference type="ARBA" id="ARBA00001917"/>
    </source>
</evidence>
<feature type="domain" description="Flavin reductase like" evidence="5">
    <location>
        <begin position="19"/>
        <end position="172"/>
    </location>
</feature>
<reference evidence="6 7" key="1">
    <citation type="journal article" date="2019" name="Int. J. Syst. Evol. Microbiol.">
        <title>The Global Catalogue of Microorganisms (GCM) 10K type strain sequencing project: providing services to taxonomists for standard genome sequencing and annotation.</title>
        <authorList>
            <consortium name="The Broad Institute Genomics Platform"/>
            <consortium name="The Broad Institute Genome Sequencing Center for Infectious Disease"/>
            <person name="Wu L."/>
            <person name="Ma J."/>
        </authorList>
    </citation>
    <scope>NUCLEOTIDE SEQUENCE [LARGE SCALE GENOMIC DNA]</scope>
    <source>
        <strain evidence="6 7">JCM 12393</strain>
    </source>
</reference>
<protein>
    <submittedName>
        <fullName evidence="6">Flavin reductase family protein</fullName>
    </submittedName>
</protein>
<evidence type="ECO:0000313" key="7">
    <source>
        <dbReference type="Proteomes" id="UP001499863"/>
    </source>
</evidence>
<evidence type="ECO:0000259" key="5">
    <source>
        <dbReference type="SMART" id="SM00903"/>
    </source>
</evidence>
<dbReference type="RefSeq" id="WP_344333167.1">
    <property type="nucleotide sequence ID" value="NZ_BAAAKJ010000131.1"/>
</dbReference>
<evidence type="ECO:0000256" key="4">
    <source>
        <dbReference type="ARBA" id="ARBA00038054"/>
    </source>
</evidence>
<dbReference type="SMART" id="SM00903">
    <property type="entry name" value="Flavin_Reduct"/>
    <property type="match status" value="1"/>
</dbReference>
<name>A0ABN1XY32_9ACTN</name>
<gene>
    <name evidence="6" type="ORF">GCM10009639_25030</name>
</gene>
<proteinExistence type="inferred from homology"/>
<dbReference type="Gene3D" id="2.30.110.10">
    <property type="entry name" value="Electron Transport, Fmn-binding Protein, Chain A"/>
    <property type="match status" value="1"/>
</dbReference>
<dbReference type="SUPFAM" id="SSF50475">
    <property type="entry name" value="FMN-binding split barrel"/>
    <property type="match status" value="1"/>
</dbReference>
<evidence type="ECO:0000256" key="2">
    <source>
        <dbReference type="ARBA" id="ARBA00022630"/>
    </source>
</evidence>
<keyword evidence="3" id="KW-0288">FMN</keyword>
<keyword evidence="2" id="KW-0285">Flavoprotein</keyword>
<dbReference type="PANTHER" id="PTHR33798:SF5">
    <property type="entry name" value="FLAVIN REDUCTASE LIKE DOMAIN-CONTAINING PROTEIN"/>
    <property type="match status" value="1"/>
</dbReference>
<comment type="caution">
    <text evidence="6">The sequence shown here is derived from an EMBL/GenBank/DDBJ whole genome shotgun (WGS) entry which is preliminary data.</text>
</comment>
<dbReference type="PANTHER" id="PTHR33798">
    <property type="entry name" value="FLAVOPROTEIN OXYGENASE"/>
    <property type="match status" value="1"/>
</dbReference>
<keyword evidence="7" id="KW-1185">Reference proteome</keyword>
<dbReference type="InterPro" id="IPR012349">
    <property type="entry name" value="Split_barrel_FMN-bd"/>
</dbReference>